<dbReference type="SMART" id="SM00642">
    <property type="entry name" value="Aamy"/>
    <property type="match status" value="1"/>
</dbReference>
<keyword evidence="3" id="KW-0812">Transmembrane</keyword>
<dbReference type="PANTHER" id="PTHR10357:SF179">
    <property type="entry name" value="NEUTRAL AND BASIC AMINO ACID TRANSPORT PROTEIN RBAT"/>
    <property type="match status" value="1"/>
</dbReference>
<dbReference type="Pfam" id="PF16028">
    <property type="entry name" value="SLC3A2_N"/>
    <property type="match status" value="1"/>
</dbReference>
<dbReference type="AlphaFoldDB" id="A0A2B4RSA0"/>
<accession>A0A2B4RSA0</accession>
<feature type="domain" description="Glycosyl hydrolase family 13 catalytic" evidence="4">
    <location>
        <begin position="93"/>
        <end position="504"/>
    </location>
</feature>
<evidence type="ECO:0000256" key="2">
    <source>
        <dbReference type="ARBA" id="ARBA00023295"/>
    </source>
</evidence>
<dbReference type="FunFam" id="3.90.400.10:FF:000002">
    <property type="entry name" value="Sucrose isomerase"/>
    <property type="match status" value="1"/>
</dbReference>
<keyword evidence="1" id="KW-0378">Hydrolase</keyword>
<proteinExistence type="predicted"/>
<name>A0A2B4RSA0_STYPI</name>
<reference evidence="6" key="1">
    <citation type="journal article" date="2017" name="bioRxiv">
        <title>Comparative analysis of the genomes of Stylophora pistillata and Acropora digitifera provides evidence for extensive differences between species of corals.</title>
        <authorList>
            <person name="Voolstra C.R."/>
            <person name="Li Y."/>
            <person name="Liew Y.J."/>
            <person name="Baumgarten S."/>
            <person name="Zoccola D."/>
            <person name="Flot J.-F."/>
            <person name="Tambutte S."/>
            <person name="Allemand D."/>
            <person name="Aranda M."/>
        </authorList>
    </citation>
    <scope>NUCLEOTIDE SEQUENCE [LARGE SCALE GENOMIC DNA]</scope>
</reference>
<evidence type="ECO:0000259" key="4">
    <source>
        <dbReference type="SMART" id="SM00642"/>
    </source>
</evidence>
<dbReference type="Proteomes" id="UP000225706">
    <property type="component" value="Unassembled WGS sequence"/>
</dbReference>
<dbReference type="Gene3D" id="2.60.40.1180">
    <property type="entry name" value="Golgi alpha-mannosidase II"/>
    <property type="match status" value="1"/>
</dbReference>
<dbReference type="InterPro" id="IPR031984">
    <property type="entry name" value="SLC3A2_N"/>
</dbReference>
<keyword evidence="3" id="KW-1133">Transmembrane helix</keyword>
<dbReference type="SUPFAM" id="SSF51445">
    <property type="entry name" value="(Trans)glycosidases"/>
    <property type="match status" value="1"/>
</dbReference>
<feature type="transmembrane region" description="Helical" evidence="3">
    <location>
        <begin position="41"/>
        <end position="65"/>
    </location>
</feature>
<keyword evidence="6" id="KW-1185">Reference proteome</keyword>
<gene>
    <name evidence="5" type="primary">Slc3a1</name>
    <name evidence="5" type="ORF">AWC38_SpisGene15077</name>
</gene>
<dbReference type="InterPro" id="IPR006047">
    <property type="entry name" value="GH13_cat_dom"/>
</dbReference>
<comment type="caution">
    <text evidence="5">The sequence shown here is derived from an EMBL/GenBank/DDBJ whole genome shotgun (WGS) entry which is preliminary data.</text>
</comment>
<dbReference type="OrthoDB" id="1740265at2759"/>
<keyword evidence="2" id="KW-0326">Glycosidase</keyword>
<dbReference type="PANTHER" id="PTHR10357">
    <property type="entry name" value="ALPHA-AMYLASE FAMILY MEMBER"/>
    <property type="match status" value="1"/>
</dbReference>
<dbReference type="InterPro" id="IPR017853">
    <property type="entry name" value="GH"/>
</dbReference>
<organism evidence="5 6">
    <name type="scientific">Stylophora pistillata</name>
    <name type="common">Smooth cauliflower coral</name>
    <dbReference type="NCBI Taxonomy" id="50429"/>
    <lineage>
        <taxon>Eukaryota</taxon>
        <taxon>Metazoa</taxon>
        <taxon>Cnidaria</taxon>
        <taxon>Anthozoa</taxon>
        <taxon>Hexacorallia</taxon>
        <taxon>Scleractinia</taxon>
        <taxon>Astrocoeniina</taxon>
        <taxon>Pocilloporidae</taxon>
        <taxon>Stylophora</taxon>
    </lineage>
</organism>
<dbReference type="Gene3D" id="3.20.20.80">
    <property type="entry name" value="Glycosidases"/>
    <property type="match status" value="1"/>
</dbReference>
<evidence type="ECO:0000256" key="3">
    <source>
        <dbReference type="SAM" id="Phobius"/>
    </source>
</evidence>
<dbReference type="Gene3D" id="3.90.400.10">
    <property type="entry name" value="Oligo-1,6-glucosidase, Domain 2"/>
    <property type="match status" value="1"/>
</dbReference>
<dbReference type="Pfam" id="PF00128">
    <property type="entry name" value="Alpha-amylase"/>
    <property type="match status" value="1"/>
</dbReference>
<sequence>MSNEVEFNSLTKDDVKITFEDSSHTSKPSEDEIAQHRKTRLALVVVFAVIVIVMVVVAVIIIIVAPKCEKKEEVPEEKKRSGDEWLKHGIIYQVYPRSFKDSGKDGNGDLKGILEKMDYFTELGVQALWLSPIYDMKNFTTIDPMFGTIEDFDKFIKEAHDKGIKVVMGFVPNHSSNKHPWFVESQKNASNAYRDYYIWQGGPAKNQTPNNWISVFGGSAWTYQDTRKQFYFHQFSKEKPDLNLRNEKVKKELQDVLKFWLAKGVDGFNFDAVQFLIENDNYANETAKSNYNALNPKYDMLNHTLTYDLDESRTLVKEFQDFLNKQSGSHPILFTEVNGPYDKTSKYYEVSDIPFNFGLITKLNEQGMTLAQSINKTVIEYLASVPKSKTPNWVTGDDDHERIGSRVGEDNRHAMNVLALTLPGLVSTYYGVEIGMLNSKIANQTDRMDIARTPMQWNANKNAGFTIGKPWLEVGSNHNTINVANEKEDKDSIYSKFKELVELRKKAATLSDGELKEVHTDLQVFSFIRSHDSEHLLVIINFSDKVWNGDLDKISGRGIVVFDTESKMVGQEVDVNKIKLNVGQAVILENGKNEWHLE</sequence>
<dbReference type="EMBL" id="LSMT01000315">
    <property type="protein sequence ID" value="PFX20471.1"/>
    <property type="molecule type" value="Genomic_DNA"/>
</dbReference>
<keyword evidence="3" id="KW-0472">Membrane</keyword>
<evidence type="ECO:0000313" key="6">
    <source>
        <dbReference type="Proteomes" id="UP000225706"/>
    </source>
</evidence>
<dbReference type="STRING" id="50429.A0A2B4RSA0"/>
<evidence type="ECO:0000313" key="5">
    <source>
        <dbReference type="EMBL" id="PFX20471.1"/>
    </source>
</evidence>
<protein>
    <submittedName>
        <fullName evidence="5">Neutral and basic amino acid transport protein rBAT</fullName>
    </submittedName>
</protein>
<dbReference type="GO" id="GO:0016798">
    <property type="term" value="F:hydrolase activity, acting on glycosyl bonds"/>
    <property type="evidence" value="ECO:0007669"/>
    <property type="project" value="UniProtKB-KW"/>
</dbReference>
<dbReference type="SUPFAM" id="SSF51011">
    <property type="entry name" value="Glycosyl hydrolase domain"/>
    <property type="match status" value="1"/>
</dbReference>
<evidence type="ECO:0000256" key="1">
    <source>
        <dbReference type="ARBA" id="ARBA00022801"/>
    </source>
</evidence>
<dbReference type="GO" id="GO:0005975">
    <property type="term" value="P:carbohydrate metabolic process"/>
    <property type="evidence" value="ECO:0007669"/>
    <property type="project" value="InterPro"/>
</dbReference>
<dbReference type="InterPro" id="IPR045857">
    <property type="entry name" value="O16G_dom_2"/>
</dbReference>
<dbReference type="InterPro" id="IPR013780">
    <property type="entry name" value="Glyco_hydro_b"/>
</dbReference>